<evidence type="ECO:0000313" key="3">
    <source>
        <dbReference type="Proteomes" id="UP000011666"/>
    </source>
</evidence>
<organism evidence="2 3">
    <name type="scientific">Gordonia soli NBRC 108243</name>
    <dbReference type="NCBI Taxonomy" id="1223545"/>
    <lineage>
        <taxon>Bacteria</taxon>
        <taxon>Bacillati</taxon>
        <taxon>Actinomycetota</taxon>
        <taxon>Actinomycetes</taxon>
        <taxon>Mycobacteriales</taxon>
        <taxon>Gordoniaceae</taxon>
        <taxon>Gordonia</taxon>
    </lineage>
</organism>
<dbReference type="RefSeq" id="WP_007620656.1">
    <property type="nucleotide sequence ID" value="NZ_BANX01000016.1"/>
</dbReference>
<sequence>MNPLWPAGLFIGVFLLSSTASTSGMFSLWRVPRYVDGQYALLASISALAFLIGLSINCLRRTPAAVHMELTGSAIRMLRVCVGVAFWLCLLGYVLWIGLALARGTTASDFLAVLRFEDGAIGALKRLSPPVAGVTTFAQLGAVAAPLMVLLRKSGIGGQAKRLTIVVALALFRSFFYGERLAIIEVVLPVLIIAIVVTRVGRDTAGTRGLPSSGPRSRFLLRSVPFLALPVIWVVFAVFEYSRSWLYYRNVINTSFTEYVSTRLVGYYATTANNGALYHGLVADRAHDPYFTFPVLWDAPFAQMLLGDPSVEGGPPRTWWRIMLENYGNPEFNNEGTFLVTDADLGTAASLVFWLVLGFVVGYVYHRARVGSLSAVVAYAVLFLGLVEISRIIYWVQGRFFPIAIFVVLVAFLLRSSTRTVERQSVSGATP</sequence>
<comment type="caution">
    <text evidence="2">The sequence shown here is derived from an EMBL/GenBank/DDBJ whole genome shotgun (WGS) entry which is preliminary data.</text>
</comment>
<feature type="transmembrane region" description="Helical" evidence="1">
    <location>
        <begin position="160"/>
        <end position="176"/>
    </location>
</feature>
<name>M0QIU8_9ACTN</name>
<feature type="transmembrane region" description="Helical" evidence="1">
    <location>
        <begin position="182"/>
        <end position="198"/>
    </location>
</feature>
<feature type="transmembrane region" description="Helical" evidence="1">
    <location>
        <begin position="400"/>
        <end position="417"/>
    </location>
</feature>
<evidence type="ECO:0000256" key="1">
    <source>
        <dbReference type="SAM" id="Phobius"/>
    </source>
</evidence>
<evidence type="ECO:0000313" key="2">
    <source>
        <dbReference type="EMBL" id="GAC68478.1"/>
    </source>
</evidence>
<reference evidence="2 3" key="1">
    <citation type="submission" date="2013-01" db="EMBL/GenBank/DDBJ databases">
        <title>Whole genome shotgun sequence of Gordonia soli NBRC 108243.</title>
        <authorList>
            <person name="Isaki-Nakamura S."/>
            <person name="Hosoyama A."/>
            <person name="Tsuchikane K."/>
            <person name="Ando Y."/>
            <person name="Baba S."/>
            <person name="Ohji S."/>
            <person name="Hamada M."/>
            <person name="Tamura T."/>
            <person name="Yamazoe A."/>
            <person name="Yamazaki S."/>
            <person name="Fujita N."/>
        </authorList>
    </citation>
    <scope>NUCLEOTIDE SEQUENCE [LARGE SCALE GENOMIC DNA]</scope>
    <source>
        <strain evidence="2 3">NBRC 108243</strain>
    </source>
</reference>
<keyword evidence="1" id="KW-0812">Transmembrane</keyword>
<gene>
    <name evidence="2" type="ORF">GS4_16_00070</name>
</gene>
<dbReference type="Proteomes" id="UP000011666">
    <property type="component" value="Unassembled WGS sequence"/>
</dbReference>
<feature type="transmembrane region" description="Helical" evidence="1">
    <location>
        <begin position="345"/>
        <end position="365"/>
    </location>
</feature>
<keyword evidence="1" id="KW-0472">Membrane</keyword>
<feature type="transmembrane region" description="Helical" evidence="1">
    <location>
        <begin position="80"/>
        <end position="102"/>
    </location>
</feature>
<feature type="transmembrane region" description="Helical" evidence="1">
    <location>
        <begin position="219"/>
        <end position="239"/>
    </location>
</feature>
<proteinExistence type="predicted"/>
<dbReference type="eggNOG" id="ENOG50313Q2">
    <property type="taxonomic scope" value="Bacteria"/>
</dbReference>
<keyword evidence="3" id="KW-1185">Reference proteome</keyword>
<dbReference type="OrthoDB" id="9809977at2"/>
<feature type="transmembrane region" description="Helical" evidence="1">
    <location>
        <begin position="372"/>
        <end position="394"/>
    </location>
</feature>
<dbReference type="EMBL" id="BANX01000016">
    <property type="protein sequence ID" value="GAC68478.1"/>
    <property type="molecule type" value="Genomic_DNA"/>
</dbReference>
<protein>
    <recommendedName>
        <fullName evidence="4">Oligosaccharide repeat unit polymerase</fullName>
    </recommendedName>
</protein>
<keyword evidence="1" id="KW-1133">Transmembrane helix</keyword>
<dbReference type="STRING" id="1223545.GS4_16_00070"/>
<accession>M0QIU8</accession>
<feature type="transmembrane region" description="Helical" evidence="1">
    <location>
        <begin position="39"/>
        <end position="59"/>
    </location>
</feature>
<feature type="transmembrane region" description="Helical" evidence="1">
    <location>
        <begin position="131"/>
        <end position="151"/>
    </location>
</feature>
<evidence type="ECO:0008006" key="4">
    <source>
        <dbReference type="Google" id="ProtNLM"/>
    </source>
</evidence>
<dbReference type="NCBIfam" id="TIGR04370">
    <property type="entry name" value="glyco_rpt_poly"/>
    <property type="match status" value="1"/>
</dbReference>
<dbReference type="AlphaFoldDB" id="M0QIU8"/>